<keyword evidence="1" id="KW-0812">Transmembrane</keyword>
<proteinExistence type="predicted"/>
<accession>A0A653EM48</accession>
<dbReference type="EMBL" id="LR589262">
    <property type="protein sequence ID" value="VTO98372.1"/>
    <property type="molecule type" value="Genomic_DNA"/>
</dbReference>
<protein>
    <submittedName>
        <fullName evidence="2">Uncharacterized protein</fullName>
    </submittedName>
</protein>
<reference evidence="2" key="1">
    <citation type="submission" date="2019-05" db="EMBL/GenBank/DDBJ databases">
        <authorList>
            <person name="Naeem R."/>
            <person name="Antony C."/>
            <person name="Guan Q."/>
        </authorList>
    </citation>
    <scope>NUCLEOTIDE SEQUENCE</scope>
    <source>
        <strain evidence="2">3</strain>
    </source>
</reference>
<dbReference type="AlphaFoldDB" id="A0A653EM48"/>
<keyword evidence="1" id="KW-0472">Membrane</keyword>
<evidence type="ECO:0000313" key="2">
    <source>
        <dbReference type="EMBL" id="VTO98372.1"/>
    </source>
</evidence>
<sequence>MNHSVLVPSGFGLGVVLMLVAAASVRVVQQYQ</sequence>
<organism evidence="2">
    <name type="scientific">Mycobacterium kansasii</name>
    <dbReference type="NCBI Taxonomy" id="1768"/>
    <lineage>
        <taxon>Bacteria</taxon>
        <taxon>Bacillati</taxon>
        <taxon>Actinomycetota</taxon>
        <taxon>Actinomycetes</taxon>
        <taxon>Mycobacteriales</taxon>
        <taxon>Mycobacteriaceae</taxon>
        <taxon>Mycobacterium</taxon>
    </lineage>
</organism>
<gene>
    <name evidence="2" type="ORF">BIN_B_01375</name>
</gene>
<evidence type="ECO:0000256" key="1">
    <source>
        <dbReference type="SAM" id="Phobius"/>
    </source>
</evidence>
<name>A0A653EM48_MYCKA</name>
<keyword evidence="1" id="KW-1133">Transmembrane helix</keyword>
<feature type="transmembrane region" description="Helical" evidence="1">
    <location>
        <begin position="6"/>
        <end position="28"/>
    </location>
</feature>